<protein>
    <submittedName>
        <fullName evidence="1">Uncharacterized protein</fullName>
    </submittedName>
</protein>
<evidence type="ECO:0000313" key="2">
    <source>
        <dbReference type="Proteomes" id="UP000069850"/>
    </source>
</evidence>
<dbReference type="Proteomes" id="UP000069850">
    <property type="component" value="Chromosome 1"/>
</dbReference>
<evidence type="ECO:0000313" key="1">
    <source>
        <dbReference type="EMBL" id="CVK31531.1"/>
    </source>
</evidence>
<dbReference type="AlphaFoldDB" id="A0A0X3BHW7"/>
<proteinExistence type="predicted"/>
<accession>A0A0X3BHW7</accession>
<dbReference type="KEGG" id="mema:MMAB1_0314"/>
<dbReference type="RefSeq" id="WP_062261343.1">
    <property type="nucleotide sequence ID" value="NZ_LT158599.1"/>
</dbReference>
<dbReference type="OrthoDB" id="117608at2157"/>
<name>A0A0X3BHW7_9EURY</name>
<organism evidence="1 2">
    <name type="scientific">Methanoculleus bourgensis</name>
    <dbReference type="NCBI Taxonomy" id="83986"/>
    <lineage>
        <taxon>Archaea</taxon>
        <taxon>Methanobacteriati</taxon>
        <taxon>Methanobacteriota</taxon>
        <taxon>Stenosarchaea group</taxon>
        <taxon>Methanomicrobia</taxon>
        <taxon>Methanomicrobiales</taxon>
        <taxon>Methanomicrobiaceae</taxon>
        <taxon>Methanoculleus</taxon>
    </lineage>
</organism>
<sequence>MARRITIPVRSFGSEVPVPTVLELAEWLKGMRGEEADLTTYRLARSLDAQEGVTIPAAGGVFYGDRWREAFQGMADGVLVNEPGIDPTAVVTDARYIQARRKGAWFSLPAPHMLGFHDAYIGDAEEFSETIATGYARLAREMRDVGVRGHVLIADLADEIELEILAGRKIVFFPRNPETFDLELLLEYQGDLILPAGELDRVPDLMEQFRVRRLILLAPEAGDLAAAAAFVDPDMLEAGGYCEEACPDYWKRLVDRAFISR</sequence>
<dbReference type="EMBL" id="LT158599">
    <property type="protein sequence ID" value="CVK31531.1"/>
    <property type="molecule type" value="Genomic_DNA"/>
</dbReference>
<dbReference type="GeneID" id="27136413"/>
<gene>
    <name evidence="1" type="ORF">MMAB1_0314</name>
</gene>
<reference evidence="1 2" key="1">
    <citation type="submission" date="2016-01" db="EMBL/GenBank/DDBJ databases">
        <authorList>
            <person name="Manzoor S."/>
        </authorList>
    </citation>
    <scope>NUCLEOTIDE SEQUENCE [LARGE SCALE GENOMIC DNA]</scope>
    <source>
        <strain evidence="1">Methanoculleus sp MAB1</strain>
    </source>
</reference>